<dbReference type="RefSeq" id="WP_053201736.1">
    <property type="nucleotide sequence ID" value="NZ_CP011409.1"/>
</dbReference>
<dbReference type="InterPro" id="IPR039458">
    <property type="entry name" value="FimA-like"/>
</dbReference>
<keyword evidence="7" id="KW-1185">Reference proteome</keyword>
<dbReference type="PANTHER" id="PTHR33420">
    <property type="entry name" value="FIMBRIAL SUBUNIT ELFA-RELATED"/>
    <property type="match status" value="1"/>
</dbReference>
<evidence type="ECO:0000256" key="1">
    <source>
        <dbReference type="ARBA" id="ARBA00004561"/>
    </source>
</evidence>
<dbReference type="Pfam" id="PF16970">
    <property type="entry name" value="FimA"/>
    <property type="match status" value="1"/>
</dbReference>
<reference evidence="7" key="1">
    <citation type="journal article" date="2015" name="Genome Announc.">
        <title>Complete Genome Sequence of Herbaspirillum hiltneri N3 (DSM 17495), Isolated from Surface-Sterilized Wheat Roots.</title>
        <authorList>
            <person name="Guizelini D."/>
            <person name="Saizaki P.M."/>
            <person name="Coimbra N.A."/>
            <person name="Weiss V.A."/>
            <person name="Faoro H."/>
            <person name="Sfeir M.Z."/>
            <person name="Baura V.A."/>
            <person name="Monteiro R.A."/>
            <person name="Chubatsu L.S."/>
            <person name="Souza E.M."/>
            <person name="Cruz L.M."/>
            <person name="Pedrosa F.O."/>
            <person name="Raittz R.T."/>
            <person name="Marchaukoski J.N."/>
            <person name="Steffens M.B."/>
        </authorList>
    </citation>
    <scope>NUCLEOTIDE SEQUENCE [LARGE SCALE GENOMIC DNA]</scope>
    <source>
        <strain evidence="7">N3</strain>
    </source>
</reference>
<proteinExistence type="inferred from homology"/>
<dbReference type="Proteomes" id="UP000063429">
    <property type="component" value="Chromosome"/>
</dbReference>
<accession>A0ABM5V6Z2</accession>
<dbReference type="InterPro" id="IPR050263">
    <property type="entry name" value="Bact_Fimbrial_Adh_Pro"/>
</dbReference>
<dbReference type="InterPro" id="IPR036937">
    <property type="entry name" value="Adhesion_dom_fimbrial_sf"/>
</dbReference>
<sequence>MKKIILSSLLAVAAAPIASQAANGTITFVGSVTPQTCTINGGSPDFTVNMPKVPTSALSAAGQVAGQQLDSIKIILTNCSQNGAAPAANGAVRAFFEGGSTVDITTHRLKNATGTATNVQVGLVNSDGTDIAVGSAAGAQNTAYVPLVGAAGVAGATLVYGSKYVATGGAATAGTVLTTVQYSLDFQ</sequence>
<dbReference type="SUPFAM" id="SSF49401">
    <property type="entry name" value="Bacterial adhesins"/>
    <property type="match status" value="1"/>
</dbReference>
<feature type="chain" id="PRO_5047361422" evidence="5">
    <location>
        <begin position="22"/>
        <end position="187"/>
    </location>
</feature>
<comment type="subcellular location">
    <subcellularLocation>
        <location evidence="1">Fimbrium</location>
    </subcellularLocation>
</comment>
<name>A0ABM5V6Z2_9BURK</name>
<dbReference type="PANTHER" id="PTHR33420:SF3">
    <property type="entry name" value="FIMBRIAL SUBUNIT ELFA"/>
    <property type="match status" value="1"/>
</dbReference>
<dbReference type="InterPro" id="IPR008966">
    <property type="entry name" value="Adhesion_dom_sf"/>
</dbReference>
<evidence type="ECO:0000256" key="4">
    <source>
        <dbReference type="ARBA" id="ARBA00023263"/>
    </source>
</evidence>
<dbReference type="Gene3D" id="2.60.40.1090">
    <property type="entry name" value="Fimbrial-type adhesion domain"/>
    <property type="match status" value="1"/>
</dbReference>
<feature type="signal peptide" evidence="5">
    <location>
        <begin position="1"/>
        <end position="21"/>
    </location>
</feature>
<keyword evidence="3 5" id="KW-0732">Signal</keyword>
<evidence type="ECO:0000256" key="2">
    <source>
        <dbReference type="ARBA" id="ARBA00006671"/>
    </source>
</evidence>
<organism evidence="6 7">
    <name type="scientific">Herbaspirillum hiltneri N3</name>
    <dbReference type="NCBI Taxonomy" id="1262470"/>
    <lineage>
        <taxon>Bacteria</taxon>
        <taxon>Pseudomonadati</taxon>
        <taxon>Pseudomonadota</taxon>
        <taxon>Betaproteobacteria</taxon>
        <taxon>Burkholderiales</taxon>
        <taxon>Oxalobacteraceae</taxon>
        <taxon>Herbaspirillum</taxon>
    </lineage>
</organism>
<protein>
    <submittedName>
        <fullName evidence="6">Fimbrial protein</fullName>
    </submittedName>
</protein>
<keyword evidence="4" id="KW-0281">Fimbrium</keyword>
<gene>
    <name evidence="6" type="ORF">F506_17065</name>
</gene>
<evidence type="ECO:0000256" key="5">
    <source>
        <dbReference type="SAM" id="SignalP"/>
    </source>
</evidence>
<evidence type="ECO:0000256" key="3">
    <source>
        <dbReference type="ARBA" id="ARBA00022729"/>
    </source>
</evidence>
<evidence type="ECO:0000313" key="7">
    <source>
        <dbReference type="Proteomes" id="UP000063429"/>
    </source>
</evidence>
<comment type="similarity">
    <text evidence="2">Belongs to the fimbrial protein family.</text>
</comment>
<evidence type="ECO:0000313" key="6">
    <source>
        <dbReference type="EMBL" id="AKZ65453.1"/>
    </source>
</evidence>
<dbReference type="EMBL" id="CP011409">
    <property type="protein sequence ID" value="AKZ65453.1"/>
    <property type="molecule type" value="Genomic_DNA"/>
</dbReference>